<dbReference type="GO" id="GO:0003964">
    <property type="term" value="F:RNA-directed DNA polymerase activity"/>
    <property type="evidence" value="ECO:0007669"/>
    <property type="project" value="UniProtKB-KW"/>
</dbReference>
<sequence length="206" mass="23349">MGTLGITLTIIADIMSKCSGDTVSVTGQSVREISIYLYIPMTGSAGRCEISCGGCGRGFGTTSRSAILSALPLYVMSCFLLPKAINTKIAQSLSSLWWPGLLVWDHDNKGGFSVASTYDRLVEEKWRNLDLPEREGKIRHYLWNCFFNILLVNCNLLIKQTKDQIFFHHPKAKRTWELALISWEELQQEFDGFKPWWKKFCSGVLE</sequence>
<dbReference type="Proteomes" id="UP000325081">
    <property type="component" value="Unassembled WGS sequence"/>
</dbReference>
<keyword evidence="1" id="KW-0548">Nucleotidyltransferase</keyword>
<evidence type="ECO:0000313" key="1">
    <source>
        <dbReference type="EMBL" id="GER41402.1"/>
    </source>
</evidence>
<reference evidence="2" key="1">
    <citation type="journal article" date="2019" name="Curr. Biol.">
        <title>Genome Sequence of Striga asiatica Provides Insight into the Evolution of Plant Parasitism.</title>
        <authorList>
            <person name="Yoshida S."/>
            <person name="Kim S."/>
            <person name="Wafula E.K."/>
            <person name="Tanskanen J."/>
            <person name="Kim Y.M."/>
            <person name="Honaas L."/>
            <person name="Yang Z."/>
            <person name="Spallek T."/>
            <person name="Conn C.E."/>
            <person name="Ichihashi Y."/>
            <person name="Cheong K."/>
            <person name="Cui S."/>
            <person name="Der J.P."/>
            <person name="Gundlach H."/>
            <person name="Jiao Y."/>
            <person name="Hori C."/>
            <person name="Ishida J.K."/>
            <person name="Kasahara H."/>
            <person name="Kiba T."/>
            <person name="Kim M.S."/>
            <person name="Koo N."/>
            <person name="Laohavisit A."/>
            <person name="Lee Y.H."/>
            <person name="Lumba S."/>
            <person name="McCourt P."/>
            <person name="Mortimer J.C."/>
            <person name="Mutuku J.M."/>
            <person name="Nomura T."/>
            <person name="Sasaki-Sekimoto Y."/>
            <person name="Seto Y."/>
            <person name="Wang Y."/>
            <person name="Wakatake T."/>
            <person name="Sakakibara H."/>
            <person name="Demura T."/>
            <person name="Yamaguchi S."/>
            <person name="Yoneyama K."/>
            <person name="Manabe R.I."/>
            <person name="Nelson D.C."/>
            <person name="Schulman A.H."/>
            <person name="Timko M.P."/>
            <person name="dePamphilis C.W."/>
            <person name="Choi D."/>
            <person name="Shirasu K."/>
        </authorList>
    </citation>
    <scope>NUCLEOTIDE SEQUENCE [LARGE SCALE GENOMIC DNA]</scope>
    <source>
        <strain evidence="2">cv. UVA1</strain>
    </source>
</reference>
<dbReference type="AlphaFoldDB" id="A0A5A7Q8V2"/>
<protein>
    <submittedName>
        <fullName evidence="1">Reverse transcriptase</fullName>
    </submittedName>
</protein>
<gene>
    <name evidence="1" type="ORF">STAS_18115</name>
</gene>
<dbReference type="OrthoDB" id="914203at2759"/>
<evidence type="ECO:0000313" key="2">
    <source>
        <dbReference type="Proteomes" id="UP000325081"/>
    </source>
</evidence>
<keyword evidence="1" id="KW-0695">RNA-directed DNA polymerase</keyword>
<organism evidence="1 2">
    <name type="scientific">Striga asiatica</name>
    <name type="common">Asiatic witchweed</name>
    <name type="synonym">Buchnera asiatica</name>
    <dbReference type="NCBI Taxonomy" id="4170"/>
    <lineage>
        <taxon>Eukaryota</taxon>
        <taxon>Viridiplantae</taxon>
        <taxon>Streptophyta</taxon>
        <taxon>Embryophyta</taxon>
        <taxon>Tracheophyta</taxon>
        <taxon>Spermatophyta</taxon>
        <taxon>Magnoliopsida</taxon>
        <taxon>eudicotyledons</taxon>
        <taxon>Gunneridae</taxon>
        <taxon>Pentapetalae</taxon>
        <taxon>asterids</taxon>
        <taxon>lamiids</taxon>
        <taxon>Lamiales</taxon>
        <taxon>Orobanchaceae</taxon>
        <taxon>Buchnereae</taxon>
        <taxon>Striga</taxon>
    </lineage>
</organism>
<keyword evidence="1" id="KW-0808">Transferase</keyword>
<name>A0A5A7Q8V2_STRAF</name>
<proteinExistence type="predicted"/>
<keyword evidence="2" id="KW-1185">Reference proteome</keyword>
<accession>A0A5A7Q8V2</accession>
<dbReference type="EMBL" id="BKCP01006073">
    <property type="protein sequence ID" value="GER41402.1"/>
    <property type="molecule type" value="Genomic_DNA"/>
</dbReference>
<comment type="caution">
    <text evidence="1">The sequence shown here is derived from an EMBL/GenBank/DDBJ whole genome shotgun (WGS) entry which is preliminary data.</text>
</comment>